<accession>A0ACA9LQ07</accession>
<organism evidence="1 2">
    <name type="scientific">Acaulospora colombiana</name>
    <dbReference type="NCBI Taxonomy" id="27376"/>
    <lineage>
        <taxon>Eukaryota</taxon>
        <taxon>Fungi</taxon>
        <taxon>Fungi incertae sedis</taxon>
        <taxon>Mucoromycota</taxon>
        <taxon>Glomeromycotina</taxon>
        <taxon>Glomeromycetes</taxon>
        <taxon>Diversisporales</taxon>
        <taxon>Acaulosporaceae</taxon>
        <taxon>Acaulospora</taxon>
    </lineage>
</organism>
<sequence length="219" mass="24880">MNKISSKLKPNKSTHPSPQNGPEIVVFDEAQQKAQNSSFDIRERKSFMSSKISKLKDKPASKPPKDDEEAREEELNRKNDKELEELLKTTKILELYAAEHLTGKQRRKYNDSKIVDLGAKIPTPISLGMQAKRQEREKKELEEAKNLGLYHRSIKHKWAASSSAKQKSRSKRDRGIRMGIGKIKGGMLTLSSNDVKRVQSSGKIKKRRKGGIKKITGKF</sequence>
<proteinExistence type="predicted"/>
<dbReference type="Proteomes" id="UP000789525">
    <property type="component" value="Unassembled WGS sequence"/>
</dbReference>
<evidence type="ECO:0000313" key="2">
    <source>
        <dbReference type="Proteomes" id="UP000789525"/>
    </source>
</evidence>
<gene>
    <name evidence="1" type="ORF">ACOLOM_LOCUS4583</name>
</gene>
<dbReference type="EMBL" id="CAJVPT010007731">
    <property type="protein sequence ID" value="CAG8544100.1"/>
    <property type="molecule type" value="Genomic_DNA"/>
</dbReference>
<evidence type="ECO:0000313" key="1">
    <source>
        <dbReference type="EMBL" id="CAG8544100.1"/>
    </source>
</evidence>
<comment type="caution">
    <text evidence="1">The sequence shown here is derived from an EMBL/GenBank/DDBJ whole genome shotgun (WGS) entry which is preliminary data.</text>
</comment>
<keyword evidence="2" id="KW-1185">Reference proteome</keyword>
<protein>
    <submittedName>
        <fullName evidence="1">7252_t:CDS:1</fullName>
    </submittedName>
</protein>
<name>A0ACA9LQ07_9GLOM</name>
<reference evidence="1" key="1">
    <citation type="submission" date="2021-06" db="EMBL/GenBank/DDBJ databases">
        <authorList>
            <person name="Kallberg Y."/>
            <person name="Tangrot J."/>
            <person name="Rosling A."/>
        </authorList>
    </citation>
    <scope>NUCLEOTIDE SEQUENCE</scope>
    <source>
        <strain evidence="1">CL356</strain>
    </source>
</reference>